<protein>
    <submittedName>
        <fullName evidence="1">Uncharacterized protein</fullName>
    </submittedName>
</protein>
<accession>A0ACB8U3L6</accession>
<proteinExistence type="predicted"/>
<evidence type="ECO:0000313" key="2">
    <source>
        <dbReference type="Proteomes" id="UP001055072"/>
    </source>
</evidence>
<dbReference type="Proteomes" id="UP001055072">
    <property type="component" value="Unassembled WGS sequence"/>
</dbReference>
<reference evidence="1" key="1">
    <citation type="journal article" date="2021" name="Environ. Microbiol.">
        <title>Gene family expansions and transcriptome signatures uncover fungal adaptations to wood decay.</title>
        <authorList>
            <person name="Hage H."/>
            <person name="Miyauchi S."/>
            <person name="Viragh M."/>
            <person name="Drula E."/>
            <person name="Min B."/>
            <person name="Chaduli D."/>
            <person name="Navarro D."/>
            <person name="Favel A."/>
            <person name="Norest M."/>
            <person name="Lesage-Meessen L."/>
            <person name="Balint B."/>
            <person name="Merenyi Z."/>
            <person name="de Eugenio L."/>
            <person name="Morin E."/>
            <person name="Martinez A.T."/>
            <person name="Baldrian P."/>
            <person name="Stursova M."/>
            <person name="Martinez M.J."/>
            <person name="Novotny C."/>
            <person name="Magnuson J.K."/>
            <person name="Spatafora J.W."/>
            <person name="Maurice S."/>
            <person name="Pangilinan J."/>
            <person name="Andreopoulos W."/>
            <person name="LaButti K."/>
            <person name="Hundley H."/>
            <person name="Na H."/>
            <person name="Kuo A."/>
            <person name="Barry K."/>
            <person name="Lipzen A."/>
            <person name="Henrissat B."/>
            <person name="Riley R."/>
            <person name="Ahrendt S."/>
            <person name="Nagy L.G."/>
            <person name="Grigoriev I.V."/>
            <person name="Martin F."/>
            <person name="Rosso M.N."/>
        </authorList>
    </citation>
    <scope>NUCLEOTIDE SEQUENCE</scope>
    <source>
        <strain evidence="1">CBS 384.51</strain>
    </source>
</reference>
<dbReference type="EMBL" id="MU274913">
    <property type="protein sequence ID" value="KAI0088570.1"/>
    <property type="molecule type" value="Genomic_DNA"/>
</dbReference>
<evidence type="ECO:0000313" key="1">
    <source>
        <dbReference type="EMBL" id="KAI0088570.1"/>
    </source>
</evidence>
<comment type="caution">
    <text evidence="1">The sequence shown here is derived from an EMBL/GenBank/DDBJ whole genome shotgun (WGS) entry which is preliminary data.</text>
</comment>
<name>A0ACB8U3L6_9APHY</name>
<keyword evidence="2" id="KW-1185">Reference proteome</keyword>
<gene>
    <name evidence="1" type="ORF">BDY19DRAFT_172115</name>
</gene>
<organism evidence="1 2">
    <name type="scientific">Irpex rosettiformis</name>
    <dbReference type="NCBI Taxonomy" id="378272"/>
    <lineage>
        <taxon>Eukaryota</taxon>
        <taxon>Fungi</taxon>
        <taxon>Dikarya</taxon>
        <taxon>Basidiomycota</taxon>
        <taxon>Agaricomycotina</taxon>
        <taxon>Agaricomycetes</taxon>
        <taxon>Polyporales</taxon>
        <taxon>Irpicaceae</taxon>
        <taxon>Irpex</taxon>
    </lineage>
</organism>
<sequence>MSEENCSKALLNEFKTKPRVVLAAARRGSLPDLVTLSNSWLEMGDIIKPAEALDALLHNLRESQVPVCGGSEPTFSTPVNRAFQCLVGVGKAVVFVQSDQSLATHFNNAWPGILAWSIYIFRTHVETQDKDDIIRKAALELLSISLYTISVHDICRQEMVKSAQMLEIATKIWIEDEDSHTLRRNASPSTCLLFNLSKNATDEGLQQVKEAAGGKPSLVAKLAVTRIENGLKARKLGAAYIMMNIDLIDSLSRPSIDIFRNALLSANAVWVVTSALVKVGNTINSNEDFTLVGCMVAGFSYLFNFLQSTDGFTWVSQAIRAGLLQAFCDCSPKFNVIPKEDLDMILSIFHTILPRYLVFRSVLESFNHSMQKVDCDPHRKRVMNSVAEKVWCDLRNLAEERFVVNLQATALKDIRLNCHNIKCQKLGTKEEMRACSACLHTYYCSRQCQAISWKEDDHKSMCKMKQEERLEGRSAAISKKDAKFFHDLAMRDARKHLPRLRGLAKKEHSGLTHQDVIIKINYTVHPPMYGLAPLTGYKTGLAQGKPNAEARNAALIEKVQQNRESYTLLESQISSGEGITCVLTLVCGDFWSSDGGLVGGGLVEGENDSDEDGETPEDWKGTALDDVDVFRMRNALNSILGSIGQGPAF</sequence>